<evidence type="ECO:0000256" key="1">
    <source>
        <dbReference type="ARBA" id="ARBA00022723"/>
    </source>
</evidence>
<keyword evidence="1" id="KW-0479">Metal-binding</keyword>
<dbReference type="InterPro" id="IPR051610">
    <property type="entry name" value="GPI/OXD"/>
</dbReference>
<dbReference type="PANTHER" id="PTHR35848:SF9">
    <property type="entry name" value="SLL1358 PROTEIN"/>
    <property type="match status" value="1"/>
</dbReference>
<evidence type="ECO:0000259" key="3">
    <source>
        <dbReference type="Pfam" id="PF07883"/>
    </source>
</evidence>
<protein>
    <submittedName>
        <fullName evidence="4">Cupin domain-containing protein</fullName>
    </submittedName>
</protein>
<dbReference type="OrthoDB" id="116921at2"/>
<dbReference type="AlphaFoldDB" id="A0A5D9DCF2"/>
<evidence type="ECO:0000256" key="2">
    <source>
        <dbReference type="SAM" id="MobiDB-lite"/>
    </source>
</evidence>
<dbReference type="Gene3D" id="2.60.120.10">
    <property type="entry name" value="Jelly Rolls"/>
    <property type="match status" value="1"/>
</dbReference>
<dbReference type="GO" id="GO:0046872">
    <property type="term" value="F:metal ion binding"/>
    <property type="evidence" value="ECO:0007669"/>
    <property type="project" value="UniProtKB-KW"/>
</dbReference>
<feature type="region of interest" description="Disordered" evidence="2">
    <location>
        <begin position="1"/>
        <end position="21"/>
    </location>
</feature>
<dbReference type="PANTHER" id="PTHR35848">
    <property type="entry name" value="OXALATE-BINDING PROTEIN"/>
    <property type="match status" value="1"/>
</dbReference>
<comment type="caution">
    <text evidence="4">The sequence shown here is derived from an EMBL/GenBank/DDBJ whole genome shotgun (WGS) entry which is preliminary data.</text>
</comment>
<name>A0A5D9DCF2_HALER</name>
<dbReference type="EMBL" id="VTPU01000004">
    <property type="protein sequence ID" value="TZG40441.1"/>
    <property type="molecule type" value="Genomic_DNA"/>
</dbReference>
<dbReference type="SUPFAM" id="SSF51182">
    <property type="entry name" value="RmlC-like cupins"/>
    <property type="match status" value="1"/>
</dbReference>
<proteinExistence type="predicted"/>
<dbReference type="InterPro" id="IPR011051">
    <property type="entry name" value="RmlC_Cupin_sf"/>
</dbReference>
<gene>
    <name evidence="4" type="ORF">FZZ93_05190</name>
</gene>
<accession>A0A5D9DCF2</accession>
<evidence type="ECO:0000313" key="5">
    <source>
        <dbReference type="Proteomes" id="UP000324260"/>
    </source>
</evidence>
<dbReference type="RefSeq" id="WP_149321273.1">
    <property type="nucleotide sequence ID" value="NZ_JARWAH010000003.1"/>
</dbReference>
<dbReference type="InterPro" id="IPR013096">
    <property type="entry name" value="Cupin_2"/>
</dbReference>
<dbReference type="InterPro" id="IPR014710">
    <property type="entry name" value="RmlC-like_jellyroll"/>
</dbReference>
<organism evidence="4 5">
    <name type="scientific">Halomonas eurihalina</name>
    <dbReference type="NCBI Taxonomy" id="42566"/>
    <lineage>
        <taxon>Bacteria</taxon>
        <taxon>Pseudomonadati</taxon>
        <taxon>Pseudomonadota</taxon>
        <taxon>Gammaproteobacteria</taxon>
        <taxon>Oceanospirillales</taxon>
        <taxon>Halomonadaceae</taxon>
        <taxon>Halomonas</taxon>
    </lineage>
</organism>
<keyword evidence="5" id="KW-1185">Reference proteome</keyword>
<dbReference type="Pfam" id="PF07883">
    <property type="entry name" value="Cupin_2"/>
    <property type="match status" value="1"/>
</dbReference>
<sequence length="155" mass="16792">MNKGPTPLALHPEHLEPHIGSSYPEPWGSACGAREKRALGDPLGLTAFGANLVRLPPGVPSSQRHWHTHEDEFVYVLEGELTLITEAGELVLTPGMVAAFPAGKADGHHMVNKSNAWAAYLEVGSRPPEDEVHYPDIDLFLPAKGGFCHKNGEPY</sequence>
<feature type="domain" description="Cupin type-2" evidence="3">
    <location>
        <begin position="52"/>
        <end position="123"/>
    </location>
</feature>
<reference evidence="4 5" key="1">
    <citation type="submission" date="2019-08" db="EMBL/GenBank/DDBJ databases">
        <title>Draft Genome Sequence of Halomonas eurihalina Isolated from Preserved Hide-surface.</title>
        <authorList>
            <person name="Hussain S.A."/>
            <person name="Xu A."/>
            <person name="Sarker M."/>
            <person name="Sommers C."/>
        </authorList>
    </citation>
    <scope>NUCLEOTIDE SEQUENCE [LARGE SCALE GENOMIC DNA]</scope>
    <source>
        <strain evidence="4 5">MS1</strain>
    </source>
</reference>
<dbReference type="Proteomes" id="UP000324260">
    <property type="component" value="Unassembled WGS sequence"/>
</dbReference>
<dbReference type="CDD" id="cd02224">
    <property type="entry name" value="cupin_SPO2919-like"/>
    <property type="match status" value="1"/>
</dbReference>
<evidence type="ECO:0000313" key="4">
    <source>
        <dbReference type="EMBL" id="TZG40441.1"/>
    </source>
</evidence>